<evidence type="ECO:0000256" key="4">
    <source>
        <dbReference type="ARBA" id="ARBA00022692"/>
    </source>
</evidence>
<dbReference type="GO" id="GO:0006506">
    <property type="term" value="P:GPI anchor biosynthetic process"/>
    <property type="evidence" value="ECO:0007669"/>
    <property type="project" value="TreeGrafter"/>
</dbReference>
<comment type="subcellular location">
    <subcellularLocation>
        <location evidence="1 8">Endoplasmic reticulum membrane</location>
        <topology evidence="1 8">Multi-pass membrane protein</topology>
    </subcellularLocation>
</comment>
<evidence type="ECO:0000313" key="10">
    <source>
        <dbReference type="Proteomes" id="UP000039324"/>
    </source>
</evidence>
<evidence type="ECO:0000256" key="5">
    <source>
        <dbReference type="ARBA" id="ARBA00022824"/>
    </source>
</evidence>
<dbReference type="PANTHER" id="PTHR22760:SF4">
    <property type="entry name" value="GPI MANNOSYLTRANSFERASE 3"/>
    <property type="match status" value="1"/>
</dbReference>
<keyword evidence="7 8" id="KW-0472">Membrane</keyword>
<dbReference type="AlphaFoldDB" id="A0A0G4J3M3"/>
<dbReference type="Pfam" id="PF03901">
    <property type="entry name" value="Glyco_transf_22"/>
    <property type="match status" value="1"/>
</dbReference>
<feature type="transmembrane region" description="Helical" evidence="8">
    <location>
        <begin position="285"/>
        <end position="302"/>
    </location>
</feature>
<dbReference type="GO" id="GO:0000026">
    <property type="term" value="F:alpha-1,2-mannosyltransferase activity"/>
    <property type="evidence" value="ECO:0007669"/>
    <property type="project" value="TreeGrafter"/>
</dbReference>
<dbReference type="Proteomes" id="UP000039324">
    <property type="component" value="Unassembled WGS sequence"/>
</dbReference>
<keyword evidence="3" id="KW-0808">Transferase</keyword>
<evidence type="ECO:0000256" key="7">
    <source>
        <dbReference type="ARBA" id="ARBA00023136"/>
    </source>
</evidence>
<dbReference type="GO" id="GO:0005789">
    <property type="term" value="C:endoplasmic reticulum membrane"/>
    <property type="evidence" value="ECO:0007669"/>
    <property type="project" value="UniProtKB-SubCell"/>
</dbReference>
<comment type="similarity">
    <text evidence="8">Belongs to the glycosyltransferase 22 family.</text>
</comment>
<dbReference type="OMA" id="HHMVFNN"/>
<feature type="transmembrane region" description="Helical" evidence="8">
    <location>
        <begin position="201"/>
        <end position="220"/>
    </location>
</feature>
<evidence type="ECO:0000256" key="6">
    <source>
        <dbReference type="ARBA" id="ARBA00022989"/>
    </source>
</evidence>
<dbReference type="OrthoDB" id="416834at2759"/>
<dbReference type="PANTHER" id="PTHR22760">
    <property type="entry name" value="GLYCOSYLTRANSFERASE"/>
    <property type="match status" value="1"/>
</dbReference>
<evidence type="ECO:0000313" key="9">
    <source>
        <dbReference type="EMBL" id="CEP02145.1"/>
    </source>
</evidence>
<keyword evidence="10" id="KW-1185">Reference proteome</keyword>
<keyword evidence="6 8" id="KW-1133">Transmembrane helix</keyword>
<protein>
    <recommendedName>
        <fullName evidence="8">Mannosyltransferase</fullName>
        <ecNumber evidence="8">2.4.1.-</ecNumber>
    </recommendedName>
</protein>
<evidence type="ECO:0000256" key="1">
    <source>
        <dbReference type="ARBA" id="ARBA00004477"/>
    </source>
</evidence>
<name>A0A0G4J3M3_PLABS</name>
<feature type="transmembrane region" description="Helical" evidence="8">
    <location>
        <begin position="256"/>
        <end position="278"/>
    </location>
</feature>
<dbReference type="EMBL" id="CDSF01000122">
    <property type="protein sequence ID" value="CEP02145.1"/>
    <property type="molecule type" value="Genomic_DNA"/>
</dbReference>
<dbReference type="STRING" id="37360.A0A0G4J3M3"/>
<feature type="transmembrane region" description="Helical" evidence="8">
    <location>
        <begin position="339"/>
        <end position="360"/>
    </location>
</feature>
<organism evidence="9 10">
    <name type="scientific">Plasmodiophora brassicae</name>
    <name type="common">Clubroot disease agent</name>
    <dbReference type="NCBI Taxonomy" id="37360"/>
    <lineage>
        <taxon>Eukaryota</taxon>
        <taxon>Sar</taxon>
        <taxon>Rhizaria</taxon>
        <taxon>Endomyxa</taxon>
        <taxon>Phytomyxea</taxon>
        <taxon>Plasmodiophorida</taxon>
        <taxon>Plasmodiophoridae</taxon>
        <taxon>Plasmodiophora</taxon>
    </lineage>
</organism>
<dbReference type="EC" id="2.4.1.-" evidence="8"/>
<reference evidence="9 10" key="1">
    <citation type="submission" date="2015-02" db="EMBL/GenBank/DDBJ databases">
        <authorList>
            <person name="Chooi Y.-H."/>
        </authorList>
    </citation>
    <scope>NUCLEOTIDE SEQUENCE [LARGE SCALE GENOMIC DNA]</scope>
    <source>
        <strain evidence="9">E3</strain>
    </source>
</reference>
<accession>A0A0G4J3M3</accession>
<evidence type="ECO:0000256" key="8">
    <source>
        <dbReference type="RuleBase" id="RU363075"/>
    </source>
</evidence>
<evidence type="ECO:0000256" key="3">
    <source>
        <dbReference type="ARBA" id="ARBA00022679"/>
    </source>
</evidence>
<feature type="transmembrane region" description="Helical" evidence="8">
    <location>
        <begin position="136"/>
        <end position="154"/>
    </location>
</feature>
<feature type="transmembrane region" description="Helical" evidence="8">
    <location>
        <begin position="308"/>
        <end position="327"/>
    </location>
</feature>
<evidence type="ECO:0000256" key="2">
    <source>
        <dbReference type="ARBA" id="ARBA00022676"/>
    </source>
</evidence>
<keyword evidence="5 8" id="KW-0256">Endoplasmic reticulum</keyword>
<keyword evidence="4 8" id="KW-0812">Transmembrane</keyword>
<proteinExistence type="inferred from homology"/>
<keyword evidence="2 8" id="KW-0328">Glycosyltransferase</keyword>
<gene>
    <name evidence="9" type="ORF">PBRA_002410</name>
</gene>
<sequence length="500" mass="56763">MSWAIAVVCGIVRVAGALFVKTYFNPDEYWQGPEVAHRVVFGYGYLTWEWQPFARIRGFAHPAIFAIFFKILQLLSLDTPAIIRVTPRLVQAAIATIGDVFLYKLANRWFGSRVATLSLFCQLVNWFYFYCIVRTFSNSVETILTLIALFYWPYLPDDGRGKRATALAYAALSIIMRPTSGPFWALLGLHLLLRSRDRSRLVFMEVVPVGIAALAASFAIDRIFYGSWTFVMANFARFNFGGGACPGAAMYGSHPWHWYVSEGLPAMIGSMIPLVLLGVFMSRRFAPALLFLSIPAIMSVSPHKEFRFVLPGMPIAFIYAGYGLAILQASYMSRKRWGWLYPFSIAVVLVSNAGAVAYFGRWHQRAPVQLMDYLGDALDKRPGDVQSIDFLTECHATPYYSHLHVPVPMRILECAPEFNGPRCVGDRSKSDSQSFLRDPEAFVLRYYANITDLPSHIVLFDVYRNQLQGFLDTHSYRLEASFFHSHFEQETALLLYRRQP</sequence>
<dbReference type="InterPro" id="IPR005599">
    <property type="entry name" value="GPI_mannosylTrfase"/>
</dbReference>
<feature type="transmembrane region" description="Helical" evidence="8">
    <location>
        <begin position="166"/>
        <end position="189"/>
    </location>
</feature>